<protein>
    <submittedName>
        <fullName evidence="2">Uncharacterized protein</fullName>
    </submittedName>
</protein>
<comment type="caution">
    <text evidence="2">The sequence shown here is derived from an EMBL/GenBank/DDBJ whole genome shotgun (WGS) entry which is preliminary data.</text>
</comment>
<dbReference type="AlphaFoldDB" id="A0A9W8MZ14"/>
<sequence length="79" mass="8608">MNDMSRSPITKSPNLTDVLSADIDAPEHDRTSSYAESDEPFSAPEVEVGEPGVPIVMPRRHYTGARNIATVKDGEPVVR</sequence>
<evidence type="ECO:0000256" key="1">
    <source>
        <dbReference type="SAM" id="MobiDB-lite"/>
    </source>
</evidence>
<evidence type="ECO:0000313" key="2">
    <source>
        <dbReference type="EMBL" id="KAJ3515112.1"/>
    </source>
</evidence>
<feature type="compositionally biased region" description="Polar residues" evidence="1">
    <location>
        <begin position="1"/>
        <end position="17"/>
    </location>
</feature>
<accession>A0A9W8MZ14</accession>
<dbReference type="OrthoDB" id="2414538at2759"/>
<gene>
    <name evidence="2" type="ORF">NLJ89_g1966</name>
</gene>
<feature type="region of interest" description="Disordered" evidence="1">
    <location>
        <begin position="1"/>
        <end position="49"/>
    </location>
</feature>
<name>A0A9W8MZ14_9AGAR</name>
<keyword evidence="3" id="KW-1185">Reference proteome</keyword>
<dbReference type="EMBL" id="JANKHO010000111">
    <property type="protein sequence ID" value="KAJ3515112.1"/>
    <property type="molecule type" value="Genomic_DNA"/>
</dbReference>
<evidence type="ECO:0000313" key="3">
    <source>
        <dbReference type="Proteomes" id="UP001148786"/>
    </source>
</evidence>
<reference evidence="2" key="1">
    <citation type="submission" date="2022-07" db="EMBL/GenBank/DDBJ databases">
        <title>Genome Sequence of Agrocybe chaxingu.</title>
        <authorList>
            <person name="Buettner E."/>
        </authorList>
    </citation>
    <scope>NUCLEOTIDE SEQUENCE</scope>
    <source>
        <strain evidence="2">MP-N11</strain>
    </source>
</reference>
<proteinExistence type="predicted"/>
<organism evidence="2 3">
    <name type="scientific">Agrocybe chaxingu</name>
    <dbReference type="NCBI Taxonomy" id="84603"/>
    <lineage>
        <taxon>Eukaryota</taxon>
        <taxon>Fungi</taxon>
        <taxon>Dikarya</taxon>
        <taxon>Basidiomycota</taxon>
        <taxon>Agaricomycotina</taxon>
        <taxon>Agaricomycetes</taxon>
        <taxon>Agaricomycetidae</taxon>
        <taxon>Agaricales</taxon>
        <taxon>Agaricineae</taxon>
        <taxon>Strophariaceae</taxon>
        <taxon>Agrocybe</taxon>
    </lineage>
</organism>
<dbReference type="Proteomes" id="UP001148786">
    <property type="component" value="Unassembled WGS sequence"/>
</dbReference>